<proteinExistence type="predicted"/>
<dbReference type="RefSeq" id="WP_092796467.1">
    <property type="nucleotide sequence ID" value="NZ_FNXF01000019.1"/>
</dbReference>
<name>A0A1H6N6Z0_9GAMM</name>
<reference evidence="2" key="1">
    <citation type="submission" date="2016-10" db="EMBL/GenBank/DDBJ databases">
        <authorList>
            <person name="Varghese N."/>
            <person name="Submissions S."/>
        </authorList>
    </citation>
    <scope>NUCLEOTIDE SEQUENCE [LARGE SCALE GENOMIC DNA]</scope>
    <source>
        <strain evidence="2">DSM 17616</strain>
    </source>
</reference>
<keyword evidence="2" id="KW-1185">Reference proteome</keyword>
<dbReference type="EMBL" id="FNXF01000019">
    <property type="protein sequence ID" value="SEI10475.1"/>
    <property type="molecule type" value="Genomic_DNA"/>
</dbReference>
<organism evidence="1 2">
    <name type="scientific">Rheinheimera pacifica</name>
    <dbReference type="NCBI Taxonomy" id="173990"/>
    <lineage>
        <taxon>Bacteria</taxon>
        <taxon>Pseudomonadati</taxon>
        <taxon>Pseudomonadota</taxon>
        <taxon>Gammaproteobacteria</taxon>
        <taxon>Chromatiales</taxon>
        <taxon>Chromatiaceae</taxon>
        <taxon>Rheinheimera</taxon>
    </lineage>
</organism>
<accession>A0A1H6N6Z0</accession>
<protein>
    <submittedName>
        <fullName evidence="1">Uncharacterized protein</fullName>
    </submittedName>
</protein>
<evidence type="ECO:0000313" key="1">
    <source>
        <dbReference type="EMBL" id="SEI10475.1"/>
    </source>
</evidence>
<dbReference type="Proteomes" id="UP000199371">
    <property type="component" value="Unassembled WGS sequence"/>
</dbReference>
<gene>
    <name evidence="1" type="ORF">SAMN05660691_03704</name>
</gene>
<evidence type="ECO:0000313" key="2">
    <source>
        <dbReference type="Proteomes" id="UP000199371"/>
    </source>
</evidence>
<dbReference type="AlphaFoldDB" id="A0A1H6N6Z0"/>
<sequence>MRIDAANNYLYTSQTGQVQNDAGQVVPGAGATEQTKAADFSSMTGQQLLAWANDKIKSGEMSLDDSRAFMAMTIKIPVNGASAGALQAIHSNERVDFMQKVRDGINGALERNDKETLKMLDTALSVMQKYQGQTIGVDIRV</sequence>
<dbReference type="OrthoDB" id="7472444at2"/>